<feature type="compositionally biased region" description="Polar residues" evidence="1">
    <location>
        <begin position="836"/>
        <end position="845"/>
    </location>
</feature>
<feature type="compositionally biased region" description="Basic and acidic residues" evidence="1">
    <location>
        <begin position="524"/>
        <end position="543"/>
    </location>
</feature>
<feature type="compositionally biased region" description="Basic and acidic residues" evidence="1">
    <location>
        <begin position="473"/>
        <end position="508"/>
    </location>
</feature>
<proteinExistence type="predicted"/>
<feature type="compositionally biased region" description="Acidic residues" evidence="1">
    <location>
        <begin position="946"/>
        <end position="955"/>
    </location>
</feature>
<evidence type="ECO:0000256" key="1">
    <source>
        <dbReference type="SAM" id="MobiDB-lite"/>
    </source>
</evidence>
<organism evidence="3 4">
    <name type="scientific">Ascaris lumbricoides</name>
    <name type="common">Giant roundworm</name>
    <dbReference type="NCBI Taxonomy" id="6252"/>
    <lineage>
        <taxon>Eukaryota</taxon>
        <taxon>Metazoa</taxon>
        <taxon>Ecdysozoa</taxon>
        <taxon>Nematoda</taxon>
        <taxon>Chromadorea</taxon>
        <taxon>Rhabditida</taxon>
        <taxon>Spirurina</taxon>
        <taxon>Ascaridomorpha</taxon>
        <taxon>Ascaridoidea</taxon>
        <taxon>Ascarididae</taxon>
        <taxon>Ascaris</taxon>
    </lineage>
</organism>
<feature type="compositionally biased region" description="Low complexity" evidence="1">
    <location>
        <begin position="325"/>
        <end position="351"/>
    </location>
</feature>
<accession>A0A0M3I239</accession>
<keyword evidence="2" id="KW-0812">Transmembrane</keyword>
<feature type="compositionally biased region" description="Basic and acidic residues" evidence="1">
    <location>
        <begin position="851"/>
        <end position="864"/>
    </location>
</feature>
<keyword evidence="2" id="KW-0472">Membrane</keyword>
<feature type="region of interest" description="Disordered" evidence="1">
    <location>
        <begin position="36"/>
        <end position="110"/>
    </location>
</feature>
<feature type="compositionally biased region" description="Basic and acidic residues" evidence="1">
    <location>
        <begin position="383"/>
        <end position="409"/>
    </location>
</feature>
<feature type="compositionally biased region" description="Basic and acidic residues" evidence="1">
    <location>
        <begin position="732"/>
        <end position="777"/>
    </location>
</feature>
<feature type="compositionally biased region" description="Basic residues" evidence="1">
    <location>
        <begin position="36"/>
        <end position="48"/>
    </location>
</feature>
<feature type="compositionally biased region" description="Basic and acidic residues" evidence="1">
    <location>
        <begin position="588"/>
        <end position="648"/>
    </location>
</feature>
<feature type="compositionally biased region" description="Basic residues" evidence="1">
    <location>
        <begin position="509"/>
        <end position="523"/>
    </location>
</feature>
<dbReference type="WBParaSite" id="ALUE_0001047201-mRNA-1">
    <property type="protein sequence ID" value="ALUE_0001047201-mRNA-1"/>
    <property type="gene ID" value="ALUE_0001047201"/>
</dbReference>
<feature type="region of interest" description="Disordered" evidence="1">
    <location>
        <begin position="1042"/>
        <end position="1073"/>
    </location>
</feature>
<feature type="compositionally biased region" description="Basic and acidic residues" evidence="1">
    <location>
        <begin position="169"/>
        <end position="192"/>
    </location>
</feature>
<dbReference type="AlphaFoldDB" id="A0A0M3I239"/>
<feature type="transmembrane region" description="Helical" evidence="2">
    <location>
        <begin position="6"/>
        <end position="26"/>
    </location>
</feature>
<evidence type="ECO:0000313" key="4">
    <source>
        <dbReference type="WBParaSite" id="ALUE_0001047201-mRNA-1"/>
    </source>
</evidence>
<feature type="compositionally biased region" description="Acidic residues" evidence="1">
    <location>
        <begin position="894"/>
        <end position="907"/>
    </location>
</feature>
<evidence type="ECO:0000256" key="2">
    <source>
        <dbReference type="SAM" id="Phobius"/>
    </source>
</evidence>
<feature type="compositionally biased region" description="Polar residues" evidence="1">
    <location>
        <begin position="875"/>
        <end position="884"/>
    </location>
</feature>
<name>A0A0M3I239_ASCLU</name>
<feature type="region of interest" description="Disordered" evidence="1">
    <location>
        <begin position="132"/>
        <end position="216"/>
    </location>
</feature>
<dbReference type="Proteomes" id="UP000036681">
    <property type="component" value="Unplaced"/>
</dbReference>
<feature type="compositionally biased region" description="Basic and acidic residues" evidence="1">
    <location>
        <begin position="244"/>
        <end position="270"/>
    </location>
</feature>
<feature type="region of interest" description="Disordered" evidence="1">
    <location>
        <begin position="584"/>
        <end position="971"/>
    </location>
</feature>
<protein>
    <submittedName>
        <fullName evidence="4">EF-hand domain-containing protein</fullName>
    </submittedName>
</protein>
<reference evidence="4" key="1">
    <citation type="submission" date="2016-05" db="UniProtKB">
        <authorList>
            <consortium name="WormBaseParasite"/>
        </authorList>
    </citation>
    <scope>IDENTIFICATION</scope>
</reference>
<feature type="compositionally biased region" description="Low complexity" evidence="1">
    <location>
        <begin position="58"/>
        <end position="81"/>
    </location>
</feature>
<feature type="compositionally biased region" description="Basic and acidic residues" evidence="1">
    <location>
        <begin position="1048"/>
        <end position="1058"/>
    </location>
</feature>
<feature type="compositionally biased region" description="Low complexity" evidence="1">
    <location>
        <begin position="781"/>
        <end position="790"/>
    </location>
</feature>
<keyword evidence="2" id="KW-1133">Transmembrane helix</keyword>
<feature type="compositionally biased region" description="Basic and acidic residues" evidence="1">
    <location>
        <begin position="442"/>
        <end position="458"/>
    </location>
</feature>
<feature type="compositionally biased region" description="Acidic residues" evidence="1">
    <location>
        <begin position="865"/>
        <end position="874"/>
    </location>
</feature>
<feature type="compositionally biased region" description="Basic and acidic residues" evidence="1">
    <location>
        <begin position="918"/>
        <end position="945"/>
    </location>
</feature>
<feature type="compositionally biased region" description="Polar residues" evidence="1">
    <location>
        <begin position="1059"/>
        <end position="1073"/>
    </location>
</feature>
<evidence type="ECO:0000313" key="3">
    <source>
        <dbReference type="Proteomes" id="UP000036681"/>
    </source>
</evidence>
<feature type="compositionally biased region" description="Polar residues" evidence="1">
    <location>
        <begin position="717"/>
        <end position="728"/>
    </location>
</feature>
<feature type="compositionally biased region" description="Basic and acidic residues" evidence="1">
    <location>
        <begin position="150"/>
        <end position="159"/>
    </location>
</feature>
<feature type="region of interest" description="Disordered" evidence="1">
    <location>
        <begin position="320"/>
        <end position="556"/>
    </location>
</feature>
<feature type="compositionally biased region" description="Polar residues" evidence="1">
    <location>
        <begin position="429"/>
        <end position="441"/>
    </location>
</feature>
<feature type="region of interest" description="Disordered" evidence="1">
    <location>
        <begin position="244"/>
        <end position="288"/>
    </location>
</feature>
<feature type="compositionally biased region" description="Polar residues" evidence="1">
    <location>
        <begin position="366"/>
        <end position="380"/>
    </location>
</feature>
<sequence>MSGEWLYWVIIPVFITVSLLGSYSFSRVKNKKRLERSHVRGRSSHRQVHAVQQEQKETQSQQSSSKTTERTLTTSLTGSLSRVKTSSQGIVKDGKIKNAPSADDDERTEFEEVGVVKRPAICKTRIVLKWKQQAPLKRKSERTSQSSSRNDSEISESRSRSKKSTNKRKINDTQRIPSDKSRGTLDKERSMESSEGNSRKRTQRSSRSTKGNRQQIDINISRVFDVPTGKDALANKIEHLEKTIHDSAESIGHSKADSRYTAKEMQHEIEIPASRKSTTEKKSYKPQRIAKIRKKKFEESQIFLPRISDATLSDASISLKPIDDSTTTSTAPSKSPISSSSSSSSQYSKMASVDKSIDTADVTGSYRGNSAPSINGNTKRNSLRIEQDKTEVTSESRKRKERKDKRQDEATVDTGKLQSGGQDRKSVMNEASTLTVLPSQNRIKEREDIVNEIKKQLDESEPFQDSKISSTQSEKESEQKESGKENKQSNEDIRKAGDVLLRRKEEQKHAKKERKRKEIRKKSTKQERRIEEVKDKTETRKQSAEGSDEHEEKLGEGVGAYKKKVDEVCVDKALAKVAQAQKTINYSEDSKQEGNDEEGETKCHIASAREKEAVKSSDEIIIEKKDKIMNENMEAEKHCESSEQHQDSELAQGSSIAEKHPQQQLTLLSKDMPFVSSASSSFASPRMTTQEKSSPMNCAERSENVISQTEIDKEHTISSAESRASFQGSAHKVKDEKHERKADMKKVVAESDVKKDESNTEKRRETAEKFVDDHTVDSETESTGTSDTPSFGTLRDINETVSDKYSAGSMVRSQQNIEKKRETEKEESSQTDDTSETVPDKNSSGCVFRGQKNEKGGKSEREESTQTDDTDENSSESVIRLQQNIEKERKREEEESTQTDDTSETVSDENSSGSVIRSQEKIEKERETEREESTQVDDKSVGKEDESQEDDEESTDTQHRKVNSDPKGTPRRIAGQVLDIINKNNFFMNTVTHDQDVLLKGFFASEVKFDEDVESAIFVALNLAIERVICTALNQAQRQFLSQRKAKGTIETKQEFRENNSPSSPTQANEKQD</sequence>
<feature type="compositionally biased region" description="Polar residues" evidence="1">
    <location>
        <begin position="686"/>
        <end position="696"/>
    </location>
</feature>
<feature type="compositionally biased region" description="Basic and acidic residues" evidence="1">
    <location>
        <begin position="817"/>
        <end position="828"/>
    </location>
</feature>
<keyword evidence="3" id="KW-1185">Reference proteome</keyword>